<dbReference type="PANTHER" id="PTHR31435:SF10">
    <property type="entry name" value="BSR4717 PROTEIN"/>
    <property type="match status" value="1"/>
</dbReference>
<gene>
    <name evidence="2" type="ORF">GCM10010191_31220</name>
</gene>
<reference evidence="3" key="1">
    <citation type="journal article" date="2019" name="Int. J. Syst. Evol. Microbiol.">
        <title>The Global Catalogue of Microorganisms (GCM) 10K type strain sequencing project: providing services to taxonomists for standard genome sequencing and annotation.</title>
        <authorList>
            <consortium name="The Broad Institute Genomics Platform"/>
            <consortium name="The Broad Institute Genome Sequencing Center for Infectious Disease"/>
            <person name="Wu L."/>
            <person name="Ma J."/>
        </authorList>
    </citation>
    <scope>NUCLEOTIDE SEQUENCE [LARGE SCALE GENOMIC DNA]</scope>
    <source>
        <strain evidence="3">JCM 3325</strain>
    </source>
</reference>
<dbReference type="InterPro" id="IPR016181">
    <property type="entry name" value="Acyl_CoA_acyltransferase"/>
</dbReference>
<dbReference type="PROSITE" id="PS51729">
    <property type="entry name" value="GNAT_YJDJ"/>
    <property type="match status" value="1"/>
</dbReference>
<evidence type="ECO:0000313" key="3">
    <source>
        <dbReference type="Proteomes" id="UP001501231"/>
    </source>
</evidence>
<dbReference type="Gene3D" id="3.40.630.30">
    <property type="match status" value="1"/>
</dbReference>
<feature type="domain" description="N-acetyltransferase" evidence="1">
    <location>
        <begin position="15"/>
        <end position="101"/>
    </location>
</feature>
<accession>A0ABP5W639</accession>
<evidence type="ECO:0000313" key="2">
    <source>
        <dbReference type="EMBL" id="GAA2418263.1"/>
    </source>
</evidence>
<organism evidence="2 3">
    <name type="scientific">Actinomadura vinacea</name>
    <dbReference type="NCBI Taxonomy" id="115336"/>
    <lineage>
        <taxon>Bacteria</taxon>
        <taxon>Bacillati</taxon>
        <taxon>Actinomycetota</taxon>
        <taxon>Actinomycetes</taxon>
        <taxon>Streptosporangiales</taxon>
        <taxon>Thermomonosporaceae</taxon>
        <taxon>Actinomadura</taxon>
    </lineage>
</organism>
<dbReference type="Proteomes" id="UP001501231">
    <property type="component" value="Unassembled WGS sequence"/>
</dbReference>
<proteinExistence type="predicted"/>
<comment type="caution">
    <text evidence="2">The sequence shown here is derived from an EMBL/GenBank/DDBJ whole genome shotgun (WGS) entry which is preliminary data.</text>
</comment>
<keyword evidence="3" id="KW-1185">Reference proteome</keyword>
<dbReference type="EMBL" id="BAAARW010000012">
    <property type="protein sequence ID" value="GAA2418263.1"/>
    <property type="molecule type" value="Genomic_DNA"/>
</dbReference>
<evidence type="ECO:0000259" key="1">
    <source>
        <dbReference type="PROSITE" id="PS51729"/>
    </source>
</evidence>
<protein>
    <submittedName>
        <fullName evidence="2">GNAT family N-acetyltransferase</fullName>
    </submittedName>
</protein>
<name>A0ABP5W639_9ACTN</name>
<sequence>MRPDGHSPGMSKEVTDNAEASRYEIRVDGELAGFAQYRTRPGKIVFTHTEVDGAYEGQGVGGALARGALDDVRAKGLAAVPLCPFIEGWIDKHPDYRDLVAD</sequence>
<dbReference type="PANTHER" id="PTHR31435">
    <property type="entry name" value="PROTEIN NATD1"/>
    <property type="match status" value="1"/>
</dbReference>
<dbReference type="Pfam" id="PF14542">
    <property type="entry name" value="Acetyltransf_CG"/>
    <property type="match status" value="1"/>
</dbReference>
<dbReference type="InterPro" id="IPR031165">
    <property type="entry name" value="GNAT_YJDJ"/>
</dbReference>
<dbReference type="InterPro" id="IPR045057">
    <property type="entry name" value="Gcn5-rel_NAT"/>
</dbReference>
<dbReference type="SUPFAM" id="SSF55729">
    <property type="entry name" value="Acyl-CoA N-acyltransferases (Nat)"/>
    <property type="match status" value="1"/>
</dbReference>